<feature type="chain" id="PRO_5040934470" evidence="1">
    <location>
        <begin position="23"/>
        <end position="334"/>
    </location>
</feature>
<evidence type="ECO:0000313" key="3">
    <source>
        <dbReference type="Proteomes" id="UP001139447"/>
    </source>
</evidence>
<gene>
    <name evidence="2" type="ORF">MMF98_05655</name>
</gene>
<feature type="signal peptide" evidence="1">
    <location>
        <begin position="1"/>
        <end position="22"/>
    </location>
</feature>
<dbReference type="GO" id="GO:0006629">
    <property type="term" value="P:lipid metabolic process"/>
    <property type="evidence" value="ECO:0007669"/>
    <property type="project" value="InterPro"/>
</dbReference>
<evidence type="ECO:0000256" key="1">
    <source>
        <dbReference type="SAM" id="SignalP"/>
    </source>
</evidence>
<name>A0A9X2ALV4_9BURK</name>
<dbReference type="AlphaFoldDB" id="A0A9X2ALV4"/>
<protein>
    <submittedName>
        <fullName evidence="2">Uncharacterized protein</fullName>
    </submittedName>
</protein>
<reference evidence="2" key="1">
    <citation type="submission" date="2022-03" db="EMBL/GenBank/DDBJ databases">
        <authorList>
            <person name="Woo C.Y."/>
        </authorList>
    </citation>
    <scope>NUCLEOTIDE SEQUENCE</scope>
    <source>
        <strain evidence="2">CYS-02</strain>
    </source>
</reference>
<dbReference type="EMBL" id="JALGBI010000001">
    <property type="protein sequence ID" value="MCJ0762694.1"/>
    <property type="molecule type" value="Genomic_DNA"/>
</dbReference>
<keyword evidence="3" id="KW-1185">Reference proteome</keyword>
<dbReference type="SUPFAM" id="SSF51695">
    <property type="entry name" value="PLC-like phosphodiesterases"/>
    <property type="match status" value="1"/>
</dbReference>
<dbReference type="GO" id="GO:0008081">
    <property type="term" value="F:phosphoric diester hydrolase activity"/>
    <property type="evidence" value="ECO:0007669"/>
    <property type="project" value="InterPro"/>
</dbReference>
<evidence type="ECO:0000313" key="2">
    <source>
        <dbReference type="EMBL" id="MCJ0762694.1"/>
    </source>
</evidence>
<proteinExistence type="predicted"/>
<dbReference type="InterPro" id="IPR017946">
    <property type="entry name" value="PLC-like_Pdiesterase_TIM-brl"/>
</dbReference>
<organism evidence="2 3">
    <name type="scientific">Variovorax terrae</name>
    <dbReference type="NCBI Taxonomy" id="2923278"/>
    <lineage>
        <taxon>Bacteria</taxon>
        <taxon>Pseudomonadati</taxon>
        <taxon>Pseudomonadota</taxon>
        <taxon>Betaproteobacteria</taxon>
        <taxon>Burkholderiales</taxon>
        <taxon>Comamonadaceae</taxon>
        <taxon>Variovorax</taxon>
    </lineage>
</organism>
<accession>A0A9X2ALV4</accession>
<dbReference type="Gene3D" id="3.20.20.190">
    <property type="entry name" value="Phosphatidylinositol (PI) phosphodiesterase"/>
    <property type="match status" value="1"/>
</dbReference>
<dbReference type="Proteomes" id="UP001139447">
    <property type="component" value="Unassembled WGS sequence"/>
</dbReference>
<dbReference type="RefSeq" id="WP_243305176.1">
    <property type="nucleotide sequence ID" value="NZ_JALGBI010000001.1"/>
</dbReference>
<sequence>MKYCRPLVFALWSLLLSMQALAQPLYYNIAHAINNSRYIGWAVAGGANGIEADLNFAQDGALTTFQHRTMCECQTIGIKPFDISIHLFKETGICKRMMHEDPEYKPDSSSSVTLRVTDAASACNVYENATSYLRNLAAHPSIALFIIDSKVARSFNKNDDVVRGAAGRNVVAAINQHLFGAGYRGKVVVGVADSKDHAYIRGAVEAAKSSPYRDRIYFSFDEDGGGWVFVAKEARSTIALINSIAGNKAVYGYGISANLERRVGAKMEVGVAAEKAGQVQGNYVWTIDAASSMDDYLKMGVRGIMTNWPSRLNERIAAYIRLRGGRLAEPGDPF</sequence>
<keyword evidence="1" id="KW-0732">Signal</keyword>
<comment type="caution">
    <text evidence="2">The sequence shown here is derived from an EMBL/GenBank/DDBJ whole genome shotgun (WGS) entry which is preliminary data.</text>
</comment>